<dbReference type="NCBIfam" id="TIGR03949">
    <property type="entry name" value="bact_IIb_cerein"/>
    <property type="match status" value="1"/>
</dbReference>
<gene>
    <name evidence="2" type="ORF">HMPREF1557_01210</name>
</gene>
<dbReference type="EMBL" id="AWVA01000074">
    <property type="protein sequence ID" value="ERJ76119.1"/>
    <property type="molecule type" value="Genomic_DNA"/>
</dbReference>
<organism evidence="2 3">
    <name type="scientific">Streptococcus sobrinus W1703</name>
    <dbReference type="NCBI Taxonomy" id="1227275"/>
    <lineage>
        <taxon>Bacteria</taxon>
        <taxon>Bacillati</taxon>
        <taxon>Bacillota</taxon>
        <taxon>Bacilli</taxon>
        <taxon>Lactobacillales</taxon>
        <taxon>Streptococcaceae</taxon>
        <taxon>Streptococcus</taxon>
    </lineage>
</organism>
<keyword evidence="1" id="KW-1133">Transmembrane helix</keyword>
<dbReference type="RefSeq" id="WP_019769837.1">
    <property type="nucleotide sequence ID" value="NZ_KI259686.1"/>
</dbReference>
<protein>
    <submittedName>
        <fullName evidence="2">Class IIb bacteriocin, lactobin A/cerein 7B family</fullName>
    </submittedName>
</protein>
<accession>U2KG37</accession>
<evidence type="ECO:0000313" key="2">
    <source>
        <dbReference type="EMBL" id="ERJ76119.1"/>
    </source>
</evidence>
<name>U2KG37_9STRE</name>
<evidence type="ECO:0000256" key="1">
    <source>
        <dbReference type="SAM" id="Phobius"/>
    </source>
</evidence>
<sequence>MKENTAIMNFANATDEELQEINGGILPILATAAAVVGICAGAYALSYGAGEAWYNMTH</sequence>
<dbReference type="HOGENOM" id="CLU_2977488_0_0_9"/>
<keyword evidence="1" id="KW-0812">Transmembrane</keyword>
<reference evidence="2 3" key="1">
    <citation type="submission" date="2013-06" db="EMBL/GenBank/DDBJ databases">
        <authorList>
            <person name="Weinstock G."/>
            <person name="Sodergren E."/>
            <person name="Lobos E.A."/>
            <person name="Fulton L."/>
            <person name="Fulton R."/>
            <person name="Courtney L."/>
            <person name="Fronick C."/>
            <person name="O'Laughlin M."/>
            <person name="Godfrey J."/>
            <person name="Wilson R.M."/>
            <person name="Miner T."/>
            <person name="Farmer C."/>
            <person name="Delehaunty K."/>
            <person name="Cordes M."/>
            <person name="Minx P."/>
            <person name="Tomlinson C."/>
            <person name="Chen J."/>
            <person name="Wollam A."/>
            <person name="Pepin K.H."/>
            <person name="Bhonagiri V."/>
            <person name="Zhang X."/>
            <person name="Warren W."/>
            <person name="Mitreva M."/>
            <person name="Mardis E.R."/>
            <person name="Wilson R.K."/>
        </authorList>
    </citation>
    <scope>NUCLEOTIDE SEQUENCE [LARGE SCALE GENOMIC DNA]</scope>
    <source>
        <strain evidence="2 3">W1703</strain>
    </source>
</reference>
<keyword evidence="1" id="KW-0472">Membrane</keyword>
<comment type="caution">
    <text evidence="2">The sequence shown here is derived from an EMBL/GenBank/DDBJ whole genome shotgun (WGS) entry which is preliminary data.</text>
</comment>
<dbReference type="Proteomes" id="UP000016617">
    <property type="component" value="Unassembled WGS sequence"/>
</dbReference>
<dbReference type="AlphaFoldDB" id="U2KG37"/>
<evidence type="ECO:0000313" key="3">
    <source>
        <dbReference type="Proteomes" id="UP000016617"/>
    </source>
</evidence>
<dbReference type="PATRIC" id="fig|1227275.3.peg.1070"/>
<proteinExistence type="predicted"/>
<dbReference type="InterPro" id="IPR023991">
    <property type="entry name" value="Bacteriocin_IIb_lactobn/cerein"/>
</dbReference>
<feature type="transmembrane region" description="Helical" evidence="1">
    <location>
        <begin position="25"/>
        <end position="46"/>
    </location>
</feature>